<evidence type="ECO:0000256" key="1">
    <source>
        <dbReference type="ARBA" id="ARBA00000677"/>
    </source>
</evidence>
<proteinExistence type="inferred from homology"/>
<evidence type="ECO:0000256" key="7">
    <source>
        <dbReference type="RuleBase" id="RU362042"/>
    </source>
</evidence>
<dbReference type="SUPFAM" id="SSF51306">
    <property type="entry name" value="LexA/Signal peptidase"/>
    <property type="match status" value="1"/>
</dbReference>
<dbReference type="PROSITE" id="PS00761">
    <property type="entry name" value="SPASE_I_3"/>
    <property type="match status" value="1"/>
</dbReference>
<evidence type="ECO:0000313" key="10">
    <source>
        <dbReference type="Proteomes" id="UP000216147"/>
    </source>
</evidence>
<dbReference type="PRINTS" id="PR00727">
    <property type="entry name" value="LEADERPTASE"/>
</dbReference>
<dbReference type="InterPro" id="IPR019757">
    <property type="entry name" value="Pept_S26A_signal_pept_1_Lys-AS"/>
</dbReference>
<comment type="similarity">
    <text evidence="2 7">Belongs to the peptidase S26 family.</text>
</comment>
<gene>
    <name evidence="9" type="ORF">B7Y86_09480</name>
</gene>
<dbReference type="InterPro" id="IPR019758">
    <property type="entry name" value="Pept_S26A_signal_pept_1_CS"/>
</dbReference>
<organism evidence="9 10">
    <name type="scientific">Brevundimonas subvibrioides</name>
    <dbReference type="NCBI Taxonomy" id="74313"/>
    <lineage>
        <taxon>Bacteria</taxon>
        <taxon>Pseudomonadati</taxon>
        <taxon>Pseudomonadota</taxon>
        <taxon>Alphaproteobacteria</taxon>
        <taxon>Caulobacterales</taxon>
        <taxon>Caulobacteraceae</taxon>
        <taxon>Brevundimonas</taxon>
    </lineage>
</organism>
<comment type="catalytic activity">
    <reaction evidence="1 7">
        <text>Cleavage of hydrophobic, N-terminal signal or leader sequences from secreted and periplasmic proteins.</text>
        <dbReference type="EC" id="3.4.21.89"/>
    </reaction>
</comment>
<dbReference type="AlphaFoldDB" id="A0A258HIX1"/>
<dbReference type="PANTHER" id="PTHR43390:SF1">
    <property type="entry name" value="CHLOROPLAST PROCESSING PEPTIDASE"/>
    <property type="match status" value="1"/>
</dbReference>
<dbReference type="GO" id="GO:0016020">
    <property type="term" value="C:membrane"/>
    <property type="evidence" value="ECO:0007669"/>
    <property type="project" value="UniProtKB-SubCell"/>
</dbReference>
<dbReference type="InterPro" id="IPR036286">
    <property type="entry name" value="LexA/Signal_pep-like_sf"/>
</dbReference>
<accession>A0A258HIX1</accession>
<dbReference type="InterPro" id="IPR000223">
    <property type="entry name" value="Pept_S26A_signal_pept_1"/>
</dbReference>
<dbReference type="InterPro" id="IPR019533">
    <property type="entry name" value="Peptidase_S26"/>
</dbReference>
<name>A0A258HIX1_9CAUL</name>
<evidence type="ECO:0000313" key="9">
    <source>
        <dbReference type="EMBL" id="OYX56965.1"/>
    </source>
</evidence>
<dbReference type="NCBIfam" id="TIGR02227">
    <property type="entry name" value="sigpep_I_bact"/>
    <property type="match status" value="1"/>
</dbReference>
<dbReference type="Proteomes" id="UP000216147">
    <property type="component" value="Unassembled WGS sequence"/>
</dbReference>
<evidence type="ECO:0000256" key="2">
    <source>
        <dbReference type="ARBA" id="ARBA00009370"/>
    </source>
</evidence>
<dbReference type="Gene3D" id="2.10.109.10">
    <property type="entry name" value="Umud Fragment, subunit A"/>
    <property type="match status" value="1"/>
</dbReference>
<dbReference type="Pfam" id="PF10502">
    <property type="entry name" value="Peptidase_S26"/>
    <property type="match status" value="1"/>
</dbReference>
<dbReference type="PROSITE" id="PS00760">
    <property type="entry name" value="SPASE_I_2"/>
    <property type="match status" value="1"/>
</dbReference>
<dbReference type="GO" id="GO:0004252">
    <property type="term" value="F:serine-type endopeptidase activity"/>
    <property type="evidence" value="ECO:0007669"/>
    <property type="project" value="InterPro"/>
</dbReference>
<evidence type="ECO:0000259" key="8">
    <source>
        <dbReference type="Pfam" id="PF10502"/>
    </source>
</evidence>
<dbReference type="PANTHER" id="PTHR43390">
    <property type="entry name" value="SIGNAL PEPTIDASE I"/>
    <property type="match status" value="1"/>
</dbReference>
<protein>
    <recommendedName>
        <fullName evidence="4 7">Signal peptidase I</fullName>
        <ecNumber evidence="3 7">3.4.21.89</ecNumber>
    </recommendedName>
</protein>
<evidence type="ECO:0000256" key="5">
    <source>
        <dbReference type="ARBA" id="ARBA00022801"/>
    </source>
</evidence>
<feature type="active site" evidence="6">
    <location>
        <position position="118"/>
    </location>
</feature>
<comment type="subcellular location">
    <subcellularLocation>
        <location evidence="7">Membrane</location>
        <topology evidence="7">Single-pass type II membrane protein</topology>
    </subcellularLocation>
</comment>
<feature type="domain" description="Peptidase S26" evidence="8">
    <location>
        <begin position="27"/>
        <end position="234"/>
    </location>
</feature>
<dbReference type="GO" id="GO:0009003">
    <property type="term" value="F:signal peptidase activity"/>
    <property type="evidence" value="ECO:0007669"/>
    <property type="project" value="UniProtKB-EC"/>
</dbReference>
<evidence type="ECO:0000256" key="6">
    <source>
        <dbReference type="PIRSR" id="PIRSR600223-1"/>
    </source>
</evidence>
<dbReference type="GO" id="GO:0006465">
    <property type="term" value="P:signal peptide processing"/>
    <property type="evidence" value="ECO:0007669"/>
    <property type="project" value="InterPro"/>
</dbReference>
<dbReference type="CDD" id="cd06530">
    <property type="entry name" value="S26_SPase_I"/>
    <property type="match status" value="1"/>
</dbReference>
<sequence>MTQTPDTRPPEAPTPTDAAPSAMAEIIDTVRTIAVALAAAVAIQTVAFQPFTIPSASMEPGLVVGDYLVVSKFAYGWSRASLPFNPTLPAGRLFEHLPRRGDVVVFRRPSNPQETWIKRVIGLPGDTVSVSGGVVTVNGQALSQRALGPGLDLDAPARPVEQVEERQADGRTYITFDAGHGLEGDDRPARIVPEGQLFVMGDHRDNSLDSRWSGDVGVGLLPVTNVVGRAELVVASWKPGASLWKPWTWFNLRPGRIAHRIR</sequence>
<dbReference type="EC" id="3.4.21.89" evidence="3 7"/>
<comment type="caution">
    <text evidence="9">The sequence shown here is derived from an EMBL/GenBank/DDBJ whole genome shotgun (WGS) entry which is preliminary data.</text>
</comment>
<dbReference type="EMBL" id="NCEQ01000007">
    <property type="protein sequence ID" value="OYX56965.1"/>
    <property type="molecule type" value="Genomic_DNA"/>
</dbReference>
<keyword evidence="5 7" id="KW-0378">Hydrolase</keyword>
<feature type="active site" evidence="6">
    <location>
        <position position="57"/>
    </location>
</feature>
<evidence type="ECO:0000256" key="4">
    <source>
        <dbReference type="ARBA" id="ARBA00019232"/>
    </source>
</evidence>
<keyword evidence="7" id="KW-0645">Protease</keyword>
<reference evidence="9 10" key="1">
    <citation type="submission" date="2017-03" db="EMBL/GenBank/DDBJ databases">
        <title>Lifting the veil on microbial sulfur biogeochemistry in mining wastewaters.</title>
        <authorList>
            <person name="Kantor R.S."/>
            <person name="Colenbrander Nelson T."/>
            <person name="Marshall S."/>
            <person name="Bennett D."/>
            <person name="Apte S."/>
            <person name="Camacho D."/>
            <person name="Thomas B.C."/>
            <person name="Warren L.A."/>
            <person name="Banfield J.F."/>
        </authorList>
    </citation>
    <scope>NUCLEOTIDE SEQUENCE [LARGE SCALE GENOMIC DNA]</scope>
    <source>
        <strain evidence="9">32-68-21</strain>
    </source>
</reference>
<evidence type="ECO:0000256" key="3">
    <source>
        <dbReference type="ARBA" id="ARBA00013208"/>
    </source>
</evidence>